<protein>
    <submittedName>
        <fullName evidence="3">Serine/threonine-protein phosphatase 6 regulatory ankyrin repeat subunit B</fullName>
    </submittedName>
</protein>
<dbReference type="Pfam" id="PF13857">
    <property type="entry name" value="Ank_5"/>
    <property type="match status" value="1"/>
</dbReference>
<dbReference type="InterPro" id="IPR002110">
    <property type="entry name" value="Ankyrin_rpt"/>
</dbReference>
<gene>
    <name evidence="3" type="ORF">Faunusvirus9_9</name>
</gene>
<evidence type="ECO:0000313" key="3">
    <source>
        <dbReference type="EMBL" id="AYV79331.1"/>
    </source>
</evidence>
<dbReference type="Pfam" id="PF12796">
    <property type="entry name" value="Ank_2"/>
    <property type="match status" value="3"/>
</dbReference>
<dbReference type="PROSITE" id="PS50297">
    <property type="entry name" value="ANK_REP_REGION"/>
    <property type="match status" value="2"/>
</dbReference>
<dbReference type="SUPFAM" id="SSF57850">
    <property type="entry name" value="RING/U-box"/>
    <property type="match status" value="1"/>
</dbReference>
<proteinExistence type="predicted"/>
<organism evidence="3">
    <name type="scientific">Faunusvirus sp</name>
    <dbReference type="NCBI Taxonomy" id="2487766"/>
    <lineage>
        <taxon>Viruses</taxon>
        <taxon>Varidnaviria</taxon>
        <taxon>Bamfordvirae</taxon>
        <taxon>Nucleocytoviricota</taxon>
        <taxon>Megaviricetes</taxon>
        <taxon>Imitervirales</taxon>
        <taxon>Mimiviridae</taxon>
    </lineage>
</organism>
<dbReference type="EMBL" id="MK072140">
    <property type="protein sequence ID" value="AYV79331.1"/>
    <property type="molecule type" value="Genomic_DNA"/>
</dbReference>
<dbReference type="Gene3D" id="1.25.40.20">
    <property type="entry name" value="Ankyrin repeat-containing domain"/>
    <property type="match status" value="4"/>
</dbReference>
<evidence type="ECO:0000256" key="2">
    <source>
        <dbReference type="ARBA" id="ARBA00023043"/>
    </source>
</evidence>
<dbReference type="InterPro" id="IPR036770">
    <property type="entry name" value="Ankyrin_rpt-contain_sf"/>
</dbReference>
<evidence type="ECO:0000256" key="1">
    <source>
        <dbReference type="ARBA" id="ARBA00022737"/>
    </source>
</evidence>
<name>A0A3G4ZZ95_9VIRU</name>
<dbReference type="SMART" id="SM00248">
    <property type="entry name" value="ANK"/>
    <property type="match status" value="18"/>
</dbReference>
<keyword evidence="1" id="KW-0677">Repeat</keyword>
<dbReference type="PROSITE" id="PS50088">
    <property type="entry name" value="ANK_REPEAT"/>
    <property type="match status" value="3"/>
</dbReference>
<accession>A0A3G4ZZ95</accession>
<dbReference type="PANTHER" id="PTHR24198:SF165">
    <property type="entry name" value="ANKYRIN REPEAT-CONTAINING PROTEIN-RELATED"/>
    <property type="match status" value="1"/>
</dbReference>
<reference evidence="3" key="1">
    <citation type="submission" date="2018-10" db="EMBL/GenBank/DDBJ databases">
        <title>Hidden diversity of soil giant viruses.</title>
        <authorList>
            <person name="Schulz F."/>
            <person name="Alteio L."/>
            <person name="Goudeau D."/>
            <person name="Ryan E.M."/>
            <person name="Malmstrom R.R."/>
            <person name="Blanchard J."/>
            <person name="Woyke T."/>
        </authorList>
    </citation>
    <scope>NUCLEOTIDE SEQUENCE</scope>
    <source>
        <strain evidence="3">FNV1</strain>
    </source>
</reference>
<sequence length="879" mass="98807">MDLLFSAIEKGDEAELLCFINELGLDVNEKYNGVPMLTHAITTRNPLVVDILLKHGAKTDDTTIFSACSTNSIDIVKLVLDYKANINALQPTTKCNALFAVSENKLISEDILTLLIDRGIDVEHVNRDGYSCGIYIIHFSRVNAVKKLIEKKVDLFKKCPAQNQSPFDYAMRNGNRDIIDLILETSDMSKMEKSALQTLMATAITNKNTVLLDKILKHKIDINTVDYRGFTPLMIAINNRSPIEIIYLLIAAGADINIASTSGTTALMLAAQYNNLILVKHFIEVKLVDVTVKNTKEQTVYDLAITGVAIDVIKYFLDTNRITIEHKSLIETVMSSQVLREYVFSKGVDVNYVLSSGKPLLVHTIEHNYVEATAYLLERGANVAACKKYNIINTLCINGQTDLLDKLLAKDAKDIDINIKDSDGYTPLMNMCRNLSPGYVLITKKLLAHKADINAQSPEKITALHFAIMNNDAAMAKMLLDNGALMSISSTEYGKPIELAIRYKYYEIVKLLVERGEDINYITGAMISSVIDGIISETKVKPIYEDDDDHEEREDDEDKQNKITKNLDFFKFMISKSLKLSDLIVDDKPLLVYAITKKSSVLTALLLENGVDVNTKWKSKSILMWLCQMTGLDLDAKLYTKIVEKSDINEMDDDKNTILHLAVGMGNAGMVKYLITSKDTDICRKNKQGESAILLALRNNYRDVVELFSNYLTENNVPNANDAVDMDGNTPMMHACKNGISWFVNKYITKDNITDSNKIGESVIILLYKHDMVLEKKIKRLIKRVTKFKYNITTDMCVVCTDMAPNEIFHSCSIGHNYHVNCLVDYWKRFKSTAQCEVCVNKIDAFTKHKNGAKFHKIADKSTDKSIDKSTDKTDVKTQ</sequence>
<keyword evidence="2" id="KW-0040">ANK repeat</keyword>
<dbReference type="SUPFAM" id="SSF48403">
    <property type="entry name" value="Ankyrin repeat"/>
    <property type="match status" value="3"/>
</dbReference>
<dbReference type="PANTHER" id="PTHR24198">
    <property type="entry name" value="ANKYRIN REPEAT AND PROTEIN KINASE DOMAIN-CONTAINING PROTEIN"/>
    <property type="match status" value="1"/>
</dbReference>